<reference evidence="3 4" key="2">
    <citation type="submission" date="2018-11" db="EMBL/GenBank/DDBJ databases">
        <authorList>
            <consortium name="Pathogen Informatics"/>
        </authorList>
    </citation>
    <scope>NUCLEOTIDE SEQUENCE [LARGE SCALE GENOMIC DNA]</scope>
</reference>
<evidence type="ECO:0000313" key="4">
    <source>
        <dbReference type="Proteomes" id="UP000278807"/>
    </source>
</evidence>
<dbReference type="Gene3D" id="6.20.400.10">
    <property type="match status" value="1"/>
</dbReference>
<dbReference type="CDD" id="cd23823">
    <property type="entry name" value="RWD_GCN2"/>
    <property type="match status" value="1"/>
</dbReference>
<dbReference type="PANTHER" id="PTHR12292">
    <property type="entry name" value="RWD DOMAIN-CONTAINING PROTEIN"/>
    <property type="match status" value="1"/>
</dbReference>
<evidence type="ECO:0000313" key="5">
    <source>
        <dbReference type="WBParaSite" id="HNAJ_0001019901-mRNA-1"/>
    </source>
</evidence>
<proteinExistence type="predicted"/>
<dbReference type="InterPro" id="IPR040213">
    <property type="entry name" value="GIR2-like"/>
</dbReference>
<accession>A0A0R3TRI3</accession>
<dbReference type="FunFam" id="3.10.110.10:FF:000050">
    <property type="entry name" value="eIF-2-alpha kinase GCN2"/>
    <property type="match status" value="1"/>
</dbReference>
<dbReference type="PROSITE" id="PS50908">
    <property type="entry name" value="RWD"/>
    <property type="match status" value="1"/>
</dbReference>
<protein>
    <submittedName>
        <fullName evidence="5">RWD domain-containing protein</fullName>
    </submittedName>
</protein>
<dbReference type="Pfam" id="PF05773">
    <property type="entry name" value="RWD"/>
    <property type="match status" value="1"/>
</dbReference>
<dbReference type="Gene3D" id="3.10.110.10">
    <property type="entry name" value="Ubiquitin Conjugating Enzyme"/>
    <property type="match status" value="1"/>
</dbReference>
<reference evidence="5" key="1">
    <citation type="submission" date="2017-02" db="UniProtKB">
        <authorList>
            <consortium name="WormBaseParasite"/>
        </authorList>
    </citation>
    <scope>IDENTIFICATION</scope>
</reference>
<dbReference type="GO" id="GO:0051246">
    <property type="term" value="P:regulation of protein metabolic process"/>
    <property type="evidence" value="ECO:0007669"/>
    <property type="project" value="UniProtKB-ARBA"/>
</dbReference>
<evidence type="ECO:0000259" key="2">
    <source>
        <dbReference type="PROSITE" id="PS50908"/>
    </source>
</evidence>
<dbReference type="AlphaFoldDB" id="A0A0R3TRI3"/>
<dbReference type="InterPro" id="IPR016135">
    <property type="entry name" value="UBQ-conjugating_enzyme/RWD"/>
</dbReference>
<feature type="domain" description="RWD" evidence="2">
    <location>
        <begin position="10"/>
        <end position="117"/>
    </location>
</feature>
<feature type="coiled-coil region" evidence="1">
    <location>
        <begin position="128"/>
        <end position="190"/>
    </location>
</feature>
<keyword evidence="1" id="KW-0175">Coiled coil</keyword>
<name>A0A0R3TRI3_RODNA</name>
<dbReference type="STRING" id="102285.A0A0R3TRI3"/>
<dbReference type="GO" id="GO:0033554">
    <property type="term" value="P:cellular response to stress"/>
    <property type="evidence" value="ECO:0007669"/>
    <property type="project" value="UniProtKB-ARBA"/>
</dbReference>
<organism evidence="5">
    <name type="scientific">Rodentolepis nana</name>
    <name type="common">Dwarf tapeworm</name>
    <name type="synonym">Hymenolepis nana</name>
    <dbReference type="NCBI Taxonomy" id="102285"/>
    <lineage>
        <taxon>Eukaryota</taxon>
        <taxon>Metazoa</taxon>
        <taxon>Spiralia</taxon>
        <taxon>Lophotrochozoa</taxon>
        <taxon>Platyhelminthes</taxon>
        <taxon>Cestoda</taxon>
        <taxon>Eucestoda</taxon>
        <taxon>Cyclophyllidea</taxon>
        <taxon>Hymenolepididae</taxon>
        <taxon>Rodentolepis</taxon>
    </lineage>
</organism>
<dbReference type="SUPFAM" id="SSF54495">
    <property type="entry name" value="UBC-like"/>
    <property type="match status" value="1"/>
</dbReference>
<evidence type="ECO:0000313" key="3">
    <source>
        <dbReference type="EMBL" id="VDO07404.1"/>
    </source>
</evidence>
<gene>
    <name evidence="3" type="ORF">HNAJ_LOCUS10194</name>
</gene>
<dbReference type="OrthoDB" id="277175at2759"/>
<dbReference type="Pfam" id="PF16543">
    <property type="entry name" value="DFRP_C"/>
    <property type="match status" value="1"/>
</dbReference>
<dbReference type="WBParaSite" id="HNAJ_0001019901-mRNA-1">
    <property type="protein sequence ID" value="HNAJ_0001019901-mRNA-1"/>
    <property type="gene ID" value="HNAJ_0001019901"/>
</dbReference>
<dbReference type="GO" id="GO:0010468">
    <property type="term" value="P:regulation of gene expression"/>
    <property type="evidence" value="ECO:0007669"/>
    <property type="project" value="UniProtKB-ARBA"/>
</dbReference>
<dbReference type="EMBL" id="UZAE01012924">
    <property type="protein sequence ID" value="VDO07404.1"/>
    <property type="molecule type" value="Genomic_DNA"/>
</dbReference>
<evidence type="ECO:0000256" key="1">
    <source>
        <dbReference type="SAM" id="Coils"/>
    </source>
</evidence>
<dbReference type="SMART" id="SM00591">
    <property type="entry name" value="RWD"/>
    <property type="match status" value="1"/>
</dbReference>
<dbReference type="InterPro" id="IPR032378">
    <property type="entry name" value="ZC3H15/TMA46_C"/>
</dbReference>
<keyword evidence="4" id="KW-1185">Reference proteome</keyword>
<dbReference type="GO" id="GO:0009893">
    <property type="term" value="P:positive regulation of metabolic process"/>
    <property type="evidence" value="ECO:0007669"/>
    <property type="project" value="UniProtKB-ARBA"/>
</dbReference>
<dbReference type="InterPro" id="IPR006575">
    <property type="entry name" value="RWD_dom"/>
</dbReference>
<dbReference type="Proteomes" id="UP000278807">
    <property type="component" value="Unassembled WGS sequence"/>
</dbReference>
<sequence length="261" mass="29476">MSTPLEEQENEIEVLQSIYEDNFHLLSTKQKHKHFEINLYGHACDNMETVVSCTLYFKYSSKYPSDGPHFEIRSPEGISDDQNAELVTLINEVIERSIGAIMIFDIVSEVQQKLDEYTDKLINDLTARKEKQAKIKSLAEAEREKENERKLCSGTPVTVESFNAWNKAFLAELAAKKEAEETKIKKSQSSGAQPVKRLTGREMFLRDDQFDESDLKILEEEGGEIVEVDEKLFVDIGDLDLSAIELDDFNVAGSGEGSIVA</sequence>